<dbReference type="InterPro" id="IPR006460">
    <property type="entry name" value="MIZ1-like_pln"/>
</dbReference>
<dbReference type="Proteomes" id="UP001291623">
    <property type="component" value="Unassembled WGS sequence"/>
</dbReference>
<comment type="caution">
    <text evidence="2">The sequence shown here is derived from an EMBL/GenBank/DDBJ whole genome shotgun (WGS) entry which is preliminary data.</text>
</comment>
<keyword evidence="3" id="KW-1185">Reference proteome</keyword>
<sequence length="399" mass="44798">MNHHNQAPANEDAPAPEVPIKNEFVHEQELSEGPAMSKNGRRPNHGCPSSNSLNSISEILSTTQINSNFIIDLPLRTLPSCPYSQLPFFITRGHYAFSISKQPNLKTWRSYDSMYDLSHFSSLRLRIRTLSRTSAGFPSFPKEEYIEAWSLQSKGHSRAPPQLIKISDIVNIKGKDLDLKRQDYSSRCRFLGRYWLDGVKLVSPSEGISSRGLRSRLLDLVLTTKVMTDDDTTTTELGSDEKFLMDVIDYDTTATELGYLRSLMELLIPRCDCKFVQEENDDKKHIPYLKRNSSSSSSATIITGTIFGSRKGKVNFCIQTNPKSTNPILLLELAVSTSSLAREMQKGIVRIALESTIYDNSSSYLSLPLLSMPIWTMYCKGKKVGVAVKRKPTKVDLGV</sequence>
<gene>
    <name evidence="2" type="ORF">RND71_028580</name>
</gene>
<protein>
    <submittedName>
        <fullName evidence="2">Uncharacterized protein</fullName>
    </submittedName>
</protein>
<evidence type="ECO:0000313" key="3">
    <source>
        <dbReference type="Proteomes" id="UP001291623"/>
    </source>
</evidence>
<evidence type="ECO:0000313" key="2">
    <source>
        <dbReference type="EMBL" id="KAK4353062.1"/>
    </source>
</evidence>
<name>A0AAE1V2R2_9SOLA</name>
<accession>A0AAE1V2R2</accession>
<feature type="region of interest" description="Disordered" evidence="1">
    <location>
        <begin position="28"/>
        <end position="50"/>
    </location>
</feature>
<dbReference type="Pfam" id="PF04759">
    <property type="entry name" value="DUF617"/>
    <property type="match status" value="1"/>
</dbReference>
<organism evidence="2 3">
    <name type="scientific">Anisodus tanguticus</name>
    <dbReference type="NCBI Taxonomy" id="243964"/>
    <lineage>
        <taxon>Eukaryota</taxon>
        <taxon>Viridiplantae</taxon>
        <taxon>Streptophyta</taxon>
        <taxon>Embryophyta</taxon>
        <taxon>Tracheophyta</taxon>
        <taxon>Spermatophyta</taxon>
        <taxon>Magnoliopsida</taxon>
        <taxon>eudicotyledons</taxon>
        <taxon>Gunneridae</taxon>
        <taxon>Pentapetalae</taxon>
        <taxon>asterids</taxon>
        <taxon>lamiids</taxon>
        <taxon>Solanales</taxon>
        <taxon>Solanaceae</taxon>
        <taxon>Solanoideae</taxon>
        <taxon>Hyoscyameae</taxon>
        <taxon>Anisodus</taxon>
    </lineage>
</organism>
<evidence type="ECO:0000256" key="1">
    <source>
        <dbReference type="SAM" id="MobiDB-lite"/>
    </source>
</evidence>
<proteinExistence type="predicted"/>
<dbReference type="GO" id="GO:0010274">
    <property type="term" value="P:hydrotropism"/>
    <property type="evidence" value="ECO:0007669"/>
    <property type="project" value="InterPro"/>
</dbReference>
<reference evidence="2" key="1">
    <citation type="submission" date="2023-12" db="EMBL/GenBank/DDBJ databases">
        <title>Genome assembly of Anisodus tanguticus.</title>
        <authorList>
            <person name="Wang Y.-J."/>
        </authorList>
    </citation>
    <scope>NUCLEOTIDE SEQUENCE</scope>
    <source>
        <strain evidence="2">KB-2021</strain>
        <tissue evidence="2">Leaf</tissue>
    </source>
</reference>
<dbReference type="AlphaFoldDB" id="A0AAE1V2R2"/>
<dbReference type="PANTHER" id="PTHR31276">
    <property type="match status" value="1"/>
</dbReference>
<dbReference type="PANTHER" id="PTHR31276:SF10">
    <property type="entry name" value="PROTEIN MIZU-KUSSEI 1-LIKE"/>
    <property type="match status" value="1"/>
</dbReference>
<dbReference type="EMBL" id="JAVYJV010000015">
    <property type="protein sequence ID" value="KAK4353062.1"/>
    <property type="molecule type" value="Genomic_DNA"/>
</dbReference>